<dbReference type="GO" id="GO:0016491">
    <property type="term" value="F:oxidoreductase activity"/>
    <property type="evidence" value="ECO:0007669"/>
    <property type="project" value="InterPro"/>
</dbReference>
<dbReference type="InterPro" id="IPR016208">
    <property type="entry name" value="Ald_Oxase/xanthine_DH-like"/>
</dbReference>
<dbReference type="GO" id="GO:0005506">
    <property type="term" value="F:iron ion binding"/>
    <property type="evidence" value="ECO:0007669"/>
    <property type="project" value="InterPro"/>
</dbReference>
<evidence type="ECO:0000313" key="3">
    <source>
        <dbReference type="EMBL" id="PQA72426.1"/>
    </source>
</evidence>
<dbReference type="InterPro" id="IPR037165">
    <property type="entry name" value="AldOxase/xan_DH_Mopterin-bd_sf"/>
</dbReference>
<dbReference type="Gene3D" id="3.30.365.10">
    <property type="entry name" value="Aldehyde oxidase/xanthine dehydrogenase, molybdopterin binding domain"/>
    <property type="match status" value="4"/>
</dbReference>
<name>A0A2S7IWU0_9HYPH</name>
<dbReference type="SUPFAM" id="SSF54665">
    <property type="entry name" value="CO dehydrogenase molybdoprotein N-domain-like"/>
    <property type="match status" value="1"/>
</dbReference>
<feature type="domain" description="Aldehyde oxidase/xanthine dehydrogenase first molybdopterin binding" evidence="1">
    <location>
        <begin position="261"/>
        <end position="481"/>
    </location>
</feature>
<dbReference type="Pfam" id="PF20256">
    <property type="entry name" value="MoCoBD_2"/>
    <property type="match status" value="2"/>
</dbReference>
<sequence>MTPTRRDFLRFTASGIAITILPVRAARAALFEDKILELPLPQGTSKLKRRIDGVAKVTGSKVFARDIRARDMEGWPTEQAHAFVIWSPRADASFMGLDLTVLGDDLQPDYLVTAEDTMKAGLDFYDAYTYGEKMLLPKGEVPLFLGHPLAILVYRDFARFTVAKRTYKTKRDEIIRYGEATAPVEQGPFANFRFVRLEGEGGAKGEKDLFNPVDDSYVFATYDKNVVNWPKANASGDVMGRGMAYADAIRSELETPPENWHVIEREYYSPYIDAAALEPDNCNCWYDAKAGKLEIIMASQSPHEVMTGTAAMLKKSTFNISELKGHPAYTVGYGTKEHSPFPYYCIVAALFAEGHPVRLALDREEHFQTAIKRHPVRMTYKLGIDRKTLKMQSLAADLDLDGGGRQNYTTPVTQVAAGAAQGIYYFPKNDIAAIGRSSRAPLAGSVRGFGSLEAQIGTEMLVEELAEELGVDSMELRLINALQDGQRNSAGAFPLSLCRMREMIELDRTNPVWVDRAKRKAEFEAENPALKYGVGYAIAKKGFGNSNEAVAASIELGKDGKIRLQHIAVEIGTGAVSTQALICSRWLGKPADVIESAALDWSPLEMFATLSPFVMDKAHQDEMSVNPLWTPALASASSATNSAFYFTHGTSEAGRLIYERGIIPAAAQLWNVTPETAAGATWKDEKFVLPDGRSLTLAEIAAKAYEIKAITGAMIHAFDRWGWGEADYDILGQTTRRPIDGLAIQTGSDQWQRIERRNVHYMDPQVDNASWSRFAPISALIEVSVNRGTGEVKILSHHSTVDCGRILVPEFVSGQLQGGIGMSIGHALYEGMPLYEGGPGSGDWNFNRYRLPRGKDVAVWKHTATILPVTEQEDHPKGIAEVVQIPTIPAIGNAVAHAIGKHLRELPLTEEKIKEALS</sequence>
<proteinExistence type="predicted"/>
<dbReference type="InterPro" id="IPR008274">
    <property type="entry name" value="AldOxase/xan_DH_MoCoBD1"/>
</dbReference>
<accession>A0A2S7IWU0</accession>
<dbReference type="InterPro" id="IPR006311">
    <property type="entry name" value="TAT_signal"/>
</dbReference>
<keyword evidence="4" id="KW-1185">Reference proteome</keyword>
<gene>
    <name evidence="3" type="ORF">C3731_16985</name>
</gene>
<organism evidence="3 4">
    <name type="scientific">Brucella oryzae</name>
    <dbReference type="NCBI Taxonomy" id="335286"/>
    <lineage>
        <taxon>Bacteria</taxon>
        <taxon>Pseudomonadati</taxon>
        <taxon>Pseudomonadota</taxon>
        <taxon>Alphaproteobacteria</taxon>
        <taxon>Hyphomicrobiales</taxon>
        <taxon>Brucellaceae</taxon>
        <taxon>Brucella/Ochrobactrum group</taxon>
        <taxon>Brucella</taxon>
    </lineage>
</organism>
<dbReference type="RefSeq" id="WP_104756808.1">
    <property type="nucleotide sequence ID" value="NZ_JAGSIC010000008.1"/>
</dbReference>
<dbReference type="PANTHER" id="PTHR11908">
    <property type="entry name" value="XANTHINE DEHYDROGENASE"/>
    <property type="match status" value="1"/>
</dbReference>
<dbReference type="OrthoDB" id="6177861at2"/>
<dbReference type="EMBL" id="PTRC01000029">
    <property type="protein sequence ID" value="PQA72426.1"/>
    <property type="molecule type" value="Genomic_DNA"/>
</dbReference>
<feature type="domain" description="Aldehyde oxidase/xanthine dehydrogenase second molybdopterin binding" evidence="2">
    <location>
        <begin position="513"/>
        <end position="595"/>
    </location>
</feature>
<dbReference type="PANTHER" id="PTHR11908:SF123">
    <property type="entry name" value="ALDEHYDE OXIDOREDUCTASE MOLYBDENUM-BINDING SUBUNIT PAOC"/>
    <property type="match status" value="1"/>
</dbReference>
<reference evidence="3 4" key="1">
    <citation type="submission" date="2018-02" db="EMBL/GenBank/DDBJ databases">
        <title>Draft genome sequence of Ochrobactrum oryzae found in Brazil.</title>
        <authorList>
            <person name="Cerdeira L."/>
            <person name="Andrade F."/>
            <person name="Zacariotto T."/>
            <person name="Barbosa B."/>
            <person name="Santos S."/>
            <person name="Cassetari V."/>
            <person name="Lincopan N."/>
        </authorList>
    </citation>
    <scope>NUCLEOTIDE SEQUENCE [LARGE SCALE GENOMIC DNA]</scope>
    <source>
        <strain evidence="3 4">OA447</strain>
    </source>
</reference>
<feature type="domain" description="Aldehyde oxidase/xanthine dehydrogenase second molybdopterin binding" evidence="2">
    <location>
        <begin position="635"/>
        <end position="857"/>
    </location>
</feature>
<dbReference type="Proteomes" id="UP000238493">
    <property type="component" value="Unassembled WGS sequence"/>
</dbReference>
<dbReference type="AlphaFoldDB" id="A0A2S7IWU0"/>
<dbReference type="SUPFAM" id="SSF56003">
    <property type="entry name" value="Molybdenum cofactor-binding domain"/>
    <property type="match status" value="1"/>
</dbReference>
<protein>
    <submittedName>
        <fullName evidence="3">Aldehyde oxidase</fullName>
    </submittedName>
</protein>
<dbReference type="InterPro" id="IPR036856">
    <property type="entry name" value="Ald_Oxase/Xan_DH_a/b_sf"/>
</dbReference>
<evidence type="ECO:0000259" key="2">
    <source>
        <dbReference type="Pfam" id="PF20256"/>
    </source>
</evidence>
<comment type="caution">
    <text evidence="3">The sequence shown here is derived from an EMBL/GenBank/DDBJ whole genome shotgun (WGS) entry which is preliminary data.</text>
</comment>
<evidence type="ECO:0000259" key="1">
    <source>
        <dbReference type="Pfam" id="PF02738"/>
    </source>
</evidence>
<dbReference type="Pfam" id="PF02738">
    <property type="entry name" value="MoCoBD_1"/>
    <property type="match status" value="1"/>
</dbReference>
<dbReference type="PROSITE" id="PS51318">
    <property type="entry name" value="TAT"/>
    <property type="match status" value="1"/>
</dbReference>
<dbReference type="InterPro" id="IPR046867">
    <property type="entry name" value="AldOxase/xan_DH_MoCoBD2"/>
</dbReference>
<evidence type="ECO:0000313" key="4">
    <source>
        <dbReference type="Proteomes" id="UP000238493"/>
    </source>
</evidence>